<evidence type="ECO:0000256" key="5">
    <source>
        <dbReference type="ARBA" id="ARBA00023122"/>
    </source>
</evidence>
<dbReference type="GeneID" id="98673802"/>
<name>A0A4Y1X205_9BACT</name>
<evidence type="ECO:0000256" key="3">
    <source>
        <dbReference type="ARBA" id="ARBA00022737"/>
    </source>
</evidence>
<dbReference type="RefSeq" id="WP_141429250.1">
    <property type="nucleotide sequence ID" value="NZ_AP019736.1"/>
</dbReference>
<keyword evidence="3" id="KW-0677">Repeat</keyword>
<accession>A0A4Y1X205</accession>
<feature type="transmembrane region" description="Helical" evidence="9">
    <location>
        <begin position="92"/>
        <end position="116"/>
    </location>
</feature>
<evidence type="ECO:0000259" key="11">
    <source>
        <dbReference type="PROSITE" id="PS51846"/>
    </source>
</evidence>
<evidence type="ECO:0000256" key="2">
    <source>
        <dbReference type="ARBA" id="ARBA00022692"/>
    </source>
</evidence>
<dbReference type="PANTHER" id="PTHR22777:SF17">
    <property type="entry name" value="UPF0053 PROTEIN SLL0260"/>
    <property type="match status" value="1"/>
</dbReference>
<dbReference type="Pfam" id="PF01595">
    <property type="entry name" value="CNNM"/>
    <property type="match status" value="1"/>
</dbReference>
<dbReference type="Gene3D" id="3.10.580.10">
    <property type="entry name" value="CBS-domain"/>
    <property type="match status" value="1"/>
</dbReference>
<feature type="transmembrane region" description="Helical" evidence="9">
    <location>
        <begin position="57"/>
        <end position="80"/>
    </location>
</feature>
<dbReference type="SUPFAM" id="SSF54631">
    <property type="entry name" value="CBS-domain pair"/>
    <property type="match status" value="1"/>
</dbReference>
<reference evidence="13" key="1">
    <citation type="submission" date="2019-06" db="EMBL/GenBank/DDBJ databases">
        <title>Alistipes onderdonkii subsp. vulgaris subsp. nov., Alistipes dispar sp. nov. and Alistipes communis sp. nov., isolated from human faeces, and creation of Alistipes onderdonkii subsp. onderdonkii subsp. nov.</title>
        <authorList>
            <person name="Sakamoto M."/>
            <person name="Ikeyama N."/>
            <person name="Ogata Y."/>
            <person name="Suda W."/>
            <person name="Iino T."/>
            <person name="Hattori M."/>
            <person name="Ohkuma M."/>
        </authorList>
    </citation>
    <scope>NUCLEOTIDE SEQUENCE [LARGE SCALE GENOMIC DNA]</scope>
    <source>
        <strain evidence="13">5CPEGH6</strain>
    </source>
</reference>
<keyword evidence="13" id="KW-1185">Reference proteome</keyword>
<keyword evidence="6 8" id="KW-0472">Membrane</keyword>
<evidence type="ECO:0000259" key="10">
    <source>
        <dbReference type="PROSITE" id="PS51371"/>
    </source>
</evidence>
<keyword evidence="5 7" id="KW-0129">CBS domain</keyword>
<dbReference type="Pfam" id="PF03471">
    <property type="entry name" value="CorC_HlyC"/>
    <property type="match status" value="1"/>
</dbReference>
<dbReference type="EMBL" id="AP019736">
    <property type="protein sequence ID" value="BBL07180.1"/>
    <property type="molecule type" value="Genomic_DNA"/>
</dbReference>
<dbReference type="SUPFAM" id="SSF56176">
    <property type="entry name" value="FAD-binding/transporter-associated domain-like"/>
    <property type="match status" value="1"/>
</dbReference>
<dbReference type="InterPro" id="IPR036318">
    <property type="entry name" value="FAD-bd_PCMH-like_sf"/>
</dbReference>
<dbReference type="KEGG" id="ada:A5CPEGH6_18180"/>
<proteinExistence type="predicted"/>
<comment type="subcellular location">
    <subcellularLocation>
        <location evidence="1">Membrane</location>
        <topology evidence="1">Multi-pass membrane protein</topology>
    </subcellularLocation>
</comment>
<dbReference type="InterPro" id="IPR016169">
    <property type="entry name" value="FAD-bd_PCMH_sub2"/>
</dbReference>
<dbReference type="InterPro" id="IPR005170">
    <property type="entry name" value="Transptr-assoc_dom"/>
</dbReference>
<evidence type="ECO:0000256" key="7">
    <source>
        <dbReference type="PROSITE-ProRule" id="PRU00703"/>
    </source>
</evidence>
<evidence type="ECO:0000313" key="13">
    <source>
        <dbReference type="Proteomes" id="UP000319374"/>
    </source>
</evidence>
<evidence type="ECO:0000313" key="12">
    <source>
        <dbReference type="EMBL" id="BBL07180.1"/>
    </source>
</evidence>
<evidence type="ECO:0000256" key="1">
    <source>
        <dbReference type="ARBA" id="ARBA00004141"/>
    </source>
</evidence>
<dbReference type="GO" id="GO:0005886">
    <property type="term" value="C:plasma membrane"/>
    <property type="evidence" value="ECO:0007669"/>
    <property type="project" value="TreeGrafter"/>
</dbReference>
<dbReference type="PROSITE" id="PS51846">
    <property type="entry name" value="CNNM"/>
    <property type="match status" value="1"/>
</dbReference>
<dbReference type="OrthoDB" id="9798188at2"/>
<dbReference type="GO" id="GO:0050660">
    <property type="term" value="F:flavin adenine dinucleotide binding"/>
    <property type="evidence" value="ECO:0007669"/>
    <property type="project" value="InterPro"/>
</dbReference>
<dbReference type="SMART" id="SM01091">
    <property type="entry name" value="CorC_HlyC"/>
    <property type="match status" value="1"/>
</dbReference>
<keyword evidence="4 8" id="KW-1133">Transmembrane helix</keyword>
<dbReference type="InterPro" id="IPR002550">
    <property type="entry name" value="CNNM"/>
</dbReference>
<keyword evidence="2 8" id="KW-0812">Transmembrane</keyword>
<feature type="domain" description="CNNM transmembrane" evidence="11">
    <location>
        <begin position="1"/>
        <end position="198"/>
    </location>
</feature>
<dbReference type="InterPro" id="IPR000644">
    <property type="entry name" value="CBS_dom"/>
</dbReference>
<evidence type="ECO:0000256" key="6">
    <source>
        <dbReference type="ARBA" id="ARBA00023136"/>
    </source>
</evidence>
<dbReference type="AlphaFoldDB" id="A0A4Y1X205"/>
<dbReference type="Gene3D" id="3.30.465.10">
    <property type="match status" value="1"/>
</dbReference>
<evidence type="ECO:0000256" key="8">
    <source>
        <dbReference type="PROSITE-ProRule" id="PRU01193"/>
    </source>
</evidence>
<dbReference type="CDD" id="cd04590">
    <property type="entry name" value="CBS_pair_CorC_HlyC_assoc"/>
    <property type="match status" value="1"/>
</dbReference>
<protein>
    <submittedName>
        <fullName evidence="12">Hemolysin</fullName>
    </submittedName>
</protein>
<dbReference type="InterPro" id="IPR044751">
    <property type="entry name" value="Ion_transp-like_CBS"/>
</dbReference>
<evidence type="ECO:0000256" key="4">
    <source>
        <dbReference type="ARBA" id="ARBA00022989"/>
    </source>
</evidence>
<sequence>MLSIVILIFAMLLLSAFFSGMEIAFTSKNRLKLEIDRKQSRMFDRIAEVFSRHPGQYITTILVGNNIALVVYSLAMSLLLRETYGALGWESLALEGSVALDTAVSTLVIIFVAEFLPKSIFKNNPNFYYRALAPAIYFFYILLYPLARFTTLLSHGILRLLGRRVKEQDITPSFNREDLAALLEANNTEQHAEPDNELKLFQNALDFADLRVRDCMVPRVDIEAVDIEETSIGQLTARFVDSKYSRIFVWRGSIDNIVGYVNSKSLFTRPAQVADVMMEVNFVPETMPLQSVLENFIKHRSNIAVVIDEFGGTAGVISLEDVLEQIFGEIEDEHDIPDLTEKRVGEDEYVLSCRLEVKYLNEKYGLGIEESREYDTLAGFIIYNYEGIPSAGETVVIGDLQLRILRTTRSRIELARVKRL</sequence>
<dbReference type="Pfam" id="PF00571">
    <property type="entry name" value="CBS"/>
    <property type="match status" value="1"/>
</dbReference>
<dbReference type="PROSITE" id="PS51371">
    <property type="entry name" value="CBS"/>
    <property type="match status" value="1"/>
</dbReference>
<dbReference type="InterPro" id="IPR046342">
    <property type="entry name" value="CBS_dom_sf"/>
</dbReference>
<feature type="transmembrane region" description="Helical" evidence="9">
    <location>
        <begin position="136"/>
        <end position="158"/>
    </location>
</feature>
<evidence type="ECO:0000256" key="9">
    <source>
        <dbReference type="SAM" id="Phobius"/>
    </source>
</evidence>
<feature type="domain" description="CBS" evidence="10">
    <location>
        <begin position="276"/>
        <end position="333"/>
    </location>
</feature>
<dbReference type="PANTHER" id="PTHR22777">
    <property type="entry name" value="HEMOLYSIN-RELATED"/>
    <property type="match status" value="1"/>
</dbReference>
<gene>
    <name evidence="12" type="ORF">A5CPEGH6_18180</name>
</gene>
<organism evidence="12 13">
    <name type="scientific">Alistipes dispar</name>
    <dbReference type="NCBI Taxonomy" id="2585119"/>
    <lineage>
        <taxon>Bacteria</taxon>
        <taxon>Pseudomonadati</taxon>
        <taxon>Bacteroidota</taxon>
        <taxon>Bacteroidia</taxon>
        <taxon>Bacteroidales</taxon>
        <taxon>Rikenellaceae</taxon>
        <taxon>Alistipes</taxon>
    </lineage>
</organism>
<dbReference type="Proteomes" id="UP000319374">
    <property type="component" value="Chromosome"/>
</dbReference>